<evidence type="ECO:0000256" key="2">
    <source>
        <dbReference type="ARBA" id="ARBA00022679"/>
    </source>
</evidence>
<keyword evidence="5" id="KW-1185">Reference proteome</keyword>
<name>A0ABT7GUV8_9ACTN</name>
<organism evidence="4 5">
    <name type="scientific">Streptomyces katrae</name>
    <dbReference type="NCBI Taxonomy" id="68223"/>
    <lineage>
        <taxon>Bacteria</taxon>
        <taxon>Bacillati</taxon>
        <taxon>Actinomycetota</taxon>
        <taxon>Actinomycetes</taxon>
        <taxon>Kitasatosporales</taxon>
        <taxon>Streptomycetaceae</taxon>
        <taxon>Streptomyces</taxon>
    </lineage>
</organism>
<dbReference type="Proteomes" id="UP001223390">
    <property type="component" value="Unassembled WGS sequence"/>
</dbReference>
<dbReference type="Gene3D" id="3.90.470.20">
    <property type="entry name" value="4'-phosphopantetheinyl transferase domain"/>
    <property type="match status" value="2"/>
</dbReference>
<dbReference type="PANTHER" id="PTHR12215:SF10">
    <property type="entry name" value="L-AMINOADIPATE-SEMIALDEHYDE DEHYDROGENASE-PHOSPHOPANTETHEINYL TRANSFERASE"/>
    <property type="match status" value="1"/>
</dbReference>
<dbReference type="GO" id="GO:0016740">
    <property type="term" value="F:transferase activity"/>
    <property type="evidence" value="ECO:0007669"/>
    <property type="project" value="UniProtKB-KW"/>
</dbReference>
<protein>
    <submittedName>
        <fullName evidence="4">4'-phosphopantetheinyl transferase superfamily protein</fullName>
    </submittedName>
</protein>
<comment type="similarity">
    <text evidence="1">Belongs to the P-Pant transferase superfamily. Gsp/Sfp/HetI/AcpT family.</text>
</comment>
<feature type="domain" description="4'-phosphopantetheinyl transferase" evidence="3">
    <location>
        <begin position="150"/>
        <end position="252"/>
    </location>
</feature>
<comment type="caution">
    <text evidence="4">The sequence shown here is derived from an EMBL/GenBank/DDBJ whole genome shotgun (WGS) entry which is preliminary data.</text>
</comment>
<dbReference type="InterPro" id="IPR050559">
    <property type="entry name" value="P-Pant_transferase_sf"/>
</dbReference>
<dbReference type="Pfam" id="PF01648">
    <property type="entry name" value="ACPS"/>
    <property type="match status" value="1"/>
</dbReference>
<evidence type="ECO:0000259" key="3">
    <source>
        <dbReference type="Pfam" id="PF01648"/>
    </source>
</evidence>
<proteinExistence type="inferred from homology"/>
<evidence type="ECO:0000256" key="1">
    <source>
        <dbReference type="ARBA" id="ARBA00010990"/>
    </source>
</evidence>
<sequence>MTSQTLTAVRGRIDHTATTGVLPVPVTAARQAARLRATGEAHVWWWPLEDRVDQADFDLLDEVEQVRARRYRAEKDAAAFIRTRAAARRAIGELLGVEARTVALGRRVCPGCGDLEHGPPAVASPAVGLAVSLTRTSGCGVLALHAGDWIGVDVEALRPVESGSLANVVLAPAEHAYILSLPAGPERTAAFHRVWTRKEAVLKGVGLGLLGIDLNALDVTPGTPGPVEVEHGYQGEVSRWQIDDLDLDGNWSASLARPVDGSPLGPVHRHRPA</sequence>
<keyword evidence="2 4" id="KW-0808">Transferase</keyword>
<dbReference type="RefSeq" id="WP_125814868.1">
    <property type="nucleotide sequence ID" value="NZ_JASITI010000018.1"/>
</dbReference>
<evidence type="ECO:0000313" key="4">
    <source>
        <dbReference type="EMBL" id="MDK9497233.1"/>
    </source>
</evidence>
<gene>
    <name evidence="4" type="ORF">QEZ40_001889</name>
</gene>
<dbReference type="PANTHER" id="PTHR12215">
    <property type="entry name" value="PHOSPHOPANTETHEINE TRANSFERASE"/>
    <property type="match status" value="1"/>
</dbReference>
<dbReference type="InterPro" id="IPR008278">
    <property type="entry name" value="4-PPantetheinyl_Trfase_dom"/>
</dbReference>
<reference evidence="4 5" key="1">
    <citation type="submission" date="2023-05" db="EMBL/GenBank/DDBJ databases">
        <title>Sequencing and Assembly of Streptomyces sp. NP73.</title>
        <authorList>
            <person name="Konwar A.N."/>
            <person name="Saikia K."/>
            <person name="Thakur D."/>
        </authorList>
    </citation>
    <scope>NUCLEOTIDE SEQUENCE [LARGE SCALE GENOMIC DNA]</scope>
    <source>
        <strain evidence="4 5">NP73</strain>
    </source>
</reference>
<dbReference type="InterPro" id="IPR037143">
    <property type="entry name" value="4-PPantetheinyl_Trfase_dom_sf"/>
</dbReference>
<accession>A0ABT7GUV8</accession>
<evidence type="ECO:0000313" key="5">
    <source>
        <dbReference type="Proteomes" id="UP001223390"/>
    </source>
</evidence>
<dbReference type="EMBL" id="JASITI010000018">
    <property type="protein sequence ID" value="MDK9497233.1"/>
    <property type="molecule type" value="Genomic_DNA"/>
</dbReference>
<dbReference type="SUPFAM" id="SSF56214">
    <property type="entry name" value="4'-phosphopantetheinyl transferase"/>
    <property type="match status" value="2"/>
</dbReference>